<dbReference type="InterPro" id="IPR031968">
    <property type="entry name" value="VASt"/>
</dbReference>
<evidence type="ECO:0000256" key="5">
    <source>
        <dbReference type="SAM" id="MobiDB-lite"/>
    </source>
</evidence>
<keyword evidence="3 6" id="KW-1133">Transmembrane helix</keyword>
<dbReference type="InterPro" id="IPR004182">
    <property type="entry name" value="GRAM"/>
</dbReference>
<feature type="compositionally biased region" description="Pro residues" evidence="5">
    <location>
        <begin position="426"/>
        <end position="436"/>
    </location>
</feature>
<comment type="subcellular location">
    <subcellularLocation>
        <location evidence="1">Membrane</location>
        <topology evidence="1">Single-pass membrane protein</topology>
    </subcellularLocation>
</comment>
<sequence length="822" mass="92299">MMTLPANSQNGNHQPNNSALDVRSSSPNVSPQSSPSLQTKSPHHKRESSVSSSRESVPDKSDGNNKSASDHGSGGELSRSNSQDPVRESRDRKLQDRTKKKAPWYSALYPTYKSRSDDFKRLFKEVPADERLVVDYSCAIQKDILVHGRLYVSQNYLSFYANILRWETQVCLRWKDVTSLTKEKTARVIPNAILVHTHNDKHFLTSFTARDKTYLMLFRVWQNALMDQQMSTQEMWQWVHLCYGDELGLTSDDDDYVAPTAPEDKRPLMIKADQNLLDSYLEEGFTVMNMEKDQVSLPSNSSSPNLEHLQQLESTPSMTQPFDDSNPPDSKQQTDDASLPLSSNTKELLLPKNGSSPKSRKKTFFRSVSLQPKLACTVSPLLPDESRGRSKPVTPTSLNEALFLKDGPTLTAEEKKSSLETGDLSLPPPNQPPTPGSPSDHLPTDLSDSSPSESESEKHGSAITCPVIHEGKLMLHMQISIHVDQLFAHLFTNSKFFFDLHENIKSTDIRQSGWVTNPSTNQKGRTVNLTVQLGQAIGPKHAQVTESQKMLPCSKPGERYVIEIEASNAGIPYADAFFIVSHYCLTRGADPGTSNIAVYCQIKYRKSVWMLAKSYIEKNCWSGMEEYYNNLVKALEAECERTRRAMAAGVAGTKRKVGRRRRTSALKPLPLPSPVIEDKPYIQALPIPAKSHSSSTMDSFIWIVFFTLFVLLVLNAALYYKLWGLEQSERNLSDAAGELNLDSLRHAPQTQEEWQNLLKRQEQLHSFEVERWLRILKASVHLLQQVEKSLNVLQSSIQGAIDDGMLAADGKPQHESLPSDEL</sequence>
<name>A0A8I6RG67_CIMLE</name>
<evidence type="ECO:0000313" key="8">
    <source>
        <dbReference type="EnsemblMetazoa" id="XP_014242704.1"/>
    </source>
</evidence>
<dbReference type="CDD" id="cd13220">
    <property type="entry name" value="PH-GRAM_GRAMDC"/>
    <property type="match status" value="1"/>
</dbReference>
<dbReference type="GO" id="GO:0005789">
    <property type="term" value="C:endoplasmic reticulum membrane"/>
    <property type="evidence" value="ECO:0007669"/>
    <property type="project" value="TreeGrafter"/>
</dbReference>
<keyword evidence="4 6" id="KW-0472">Membrane</keyword>
<dbReference type="RefSeq" id="XP_014242704.1">
    <property type="nucleotide sequence ID" value="XM_014387218.2"/>
</dbReference>
<keyword evidence="2 6" id="KW-0812">Transmembrane</keyword>
<feature type="compositionally biased region" description="Basic and acidic residues" evidence="5">
    <location>
        <begin position="85"/>
        <end position="97"/>
    </location>
</feature>
<evidence type="ECO:0000313" key="9">
    <source>
        <dbReference type="Proteomes" id="UP000494040"/>
    </source>
</evidence>
<dbReference type="SMART" id="SM00568">
    <property type="entry name" value="GRAM"/>
    <property type="match status" value="1"/>
</dbReference>
<dbReference type="Proteomes" id="UP000494040">
    <property type="component" value="Unassembled WGS sequence"/>
</dbReference>
<dbReference type="Pfam" id="PF02893">
    <property type="entry name" value="GRAM"/>
    <property type="match status" value="1"/>
</dbReference>
<feature type="region of interest" description="Disordered" evidence="5">
    <location>
        <begin position="1"/>
        <end position="99"/>
    </location>
</feature>
<evidence type="ECO:0000256" key="1">
    <source>
        <dbReference type="ARBA" id="ARBA00004167"/>
    </source>
</evidence>
<protein>
    <recommendedName>
        <fullName evidence="7">VASt domain-containing protein</fullName>
    </recommendedName>
</protein>
<dbReference type="InterPro" id="IPR011993">
    <property type="entry name" value="PH-like_dom_sf"/>
</dbReference>
<dbReference type="InterPro" id="IPR051482">
    <property type="entry name" value="Cholesterol_transport"/>
</dbReference>
<feature type="compositionally biased region" description="Low complexity" evidence="5">
    <location>
        <begin position="437"/>
        <end position="453"/>
    </location>
</feature>
<dbReference type="GO" id="GO:0032934">
    <property type="term" value="F:sterol binding"/>
    <property type="evidence" value="ECO:0007669"/>
    <property type="project" value="TreeGrafter"/>
</dbReference>
<dbReference type="GO" id="GO:0120015">
    <property type="term" value="F:sterol transfer activity"/>
    <property type="evidence" value="ECO:0007669"/>
    <property type="project" value="TreeGrafter"/>
</dbReference>
<dbReference type="Gene3D" id="2.30.29.30">
    <property type="entry name" value="Pleckstrin-homology domain (PH domain)/Phosphotyrosine-binding domain (PTB)"/>
    <property type="match status" value="1"/>
</dbReference>
<dbReference type="GO" id="GO:0140268">
    <property type="term" value="C:endoplasmic reticulum-plasma membrane contact site"/>
    <property type="evidence" value="ECO:0007669"/>
    <property type="project" value="TreeGrafter"/>
</dbReference>
<feature type="compositionally biased region" description="Polar residues" evidence="5">
    <location>
        <begin position="1"/>
        <end position="19"/>
    </location>
</feature>
<dbReference type="PANTHER" id="PTHR23319:SF4">
    <property type="entry name" value="GRAM DOMAIN CONTAINING 1B, ISOFORM E"/>
    <property type="match status" value="1"/>
</dbReference>
<evidence type="ECO:0000259" key="7">
    <source>
        <dbReference type="PROSITE" id="PS51778"/>
    </source>
</evidence>
<feature type="compositionally biased region" description="Polar residues" evidence="5">
    <location>
        <begin position="315"/>
        <end position="331"/>
    </location>
</feature>
<keyword evidence="9" id="KW-1185">Reference proteome</keyword>
<evidence type="ECO:0000256" key="3">
    <source>
        <dbReference type="ARBA" id="ARBA00022989"/>
    </source>
</evidence>
<dbReference type="PANTHER" id="PTHR23319">
    <property type="entry name" value="GRAM DOMAIN CONTAINING 1B, ISOFORM E"/>
    <property type="match status" value="1"/>
</dbReference>
<dbReference type="Pfam" id="PF16016">
    <property type="entry name" value="VASt"/>
    <property type="match status" value="1"/>
</dbReference>
<feature type="region of interest" description="Disordered" evidence="5">
    <location>
        <begin position="315"/>
        <end position="364"/>
    </location>
</feature>
<dbReference type="OMA" id="DWIHLLQ"/>
<feature type="region of interest" description="Disordered" evidence="5">
    <location>
        <begin position="380"/>
        <end position="461"/>
    </location>
</feature>
<organism evidence="8 9">
    <name type="scientific">Cimex lectularius</name>
    <name type="common">Bed bug</name>
    <name type="synonym">Acanthia lectularia</name>
    <dbReference type="NCBI Taxonomy" id="79782"/>
    <lineage>
        <taxon>Eukaryota</taxon>
        <taxon>Metazoa</taxon>
        <taxon>Ecdysozoa</taxon>
        <taxon>Arthropoda</taxon>
        <taxon>Hexapoda</taxon>
        <taxon>Insecta</taxon>
        <taxon>Pterygota</taxon>
        <taxon>Neoptera</taxon>
        <taxon>Paraneoptera</taxon>
        <taxon>Hemiptera</taxon>
        <taxon>Heteroptera</taxon>
        <taxon>Panheteroptera</taxon>
        <taxon>Cimicomorpha</taxon>
        <taxon>Cimicidae</taxon>
        <taxon>Cimex</taxon>
    </lineage>
</organism>
<dbReference type="EnsemblMetazoa" id="XM_014387218.2">
    <property type="protein sequence ID" value="XP_014242704.1"/>
    <property type="gene ID" value="LOC106662832"/>
</dbReference>
<dbReference type="GO" id="GO:0032366">
    <property type="term" value="P:intracellular sterol transport"/>
    <property type="evidence" value="ECO:0007669"/>
    <property type="project" value="TreeGrafter"/>
</dbReference>
<evidence type="ECO:0000256" key="2">
    <source>
        <dbReference type="ARBA" id="ARBA00022692"/>
    </source>
</evidence>
<dbReference type="GO" id="GO:0005886">
    <property type="term" value="C:plasma membrane"/>
    <property type="evidence" value="ECO:0007669"/>
    <property type="project" value="TreeGrafter"/>
</dbReference>
<dbReference type="KEGG" id="clec:106662832"/>
<accession>A0A8I6RG67</accession>
<feature type="transmembrane region" description="Helical" evidence="6">
    <location>
        <begin position="700"/>
        <end position="720"/>
    </location>
</feature>
<proteinExistence type="predicted"/>
<evidence type="ECO:0000256" key="6">
    <source>
        <dbReference type="SAM" id="Phobius"/>
    </source>
</evidence>
<dbReference type="OrthoDB" id="2162691at2759"/>
<evidence type="ECO:0000256" key="4">
    <source>
        <dbReference type="ARBA" id="ARBA00023136"/>
    </source>
</evidence>
<feature type="compositionally biased region" description="Low complexity" evidence="5">
    <location>
        <begin position="24"/>
        <end position="36"/>
    </location>
</feature>
<dbReference type="PROSITE" id="PS51778">
    <property type="entry name" value="VAST"/>
    <property type="match status" value="1"/>
</dbReference>
<dbReference type="GeneID" id="106662832"/>
<dbReference type="FunFam" id="2.30.29.30:FF:000008">
    <property type="entry name" value="GRAM domain containing 1B"/>
    <property type="match status" value="1"/>
</dbReference>
<dbReference type="AlphaFoldDB" id="A0A8I6RG67"/>
<reference evidence="8" key="1">
    <citation type="submission" date="2022-01" db="UniProtKB">
        <authorList>
            <consortium name="EnsemblMetazoa"/>
        </authorList>
    </citation>
    <scope>IDENTIFICATION</scope>
</reference>
<feature type="domain" description="VASt" evidence="7">
    <location>
        <begin position="470"/>
        <end position="643"/>
    </location>
</feature>